<proteinExistence type="predicted"/>
<sequence>MGITSLVTRAGPSNPKGNKNTPKGAGNGLPSNAKPAGQFEPSYTTWLLLGNTALYGAIRDGTSDPEELPPIPVEWIIAPSSNSSVSDGQCPSMGETINSFVISDVVSGVIAVIICCRPILKKITCGFLGKLPDKPSRRCSSVWYSRLVGFSMTFLGNLFASLVVVNTEGYDHLSFAIIFALYASRPRMNMVLMTLFWVFVTVRTSDWSTYKPVDKGKEKEQSTEPSSAVLTTADDACDGRSSETQTTETDATEPLEKEYVYLDSYRSTVVAEMILHLISAVFIGVTWDRFPNSIIKKHMEGNVFFMAFAPALLFGTAFFAIPLHWRRDRRVDDRWLRGLTGVVLFGAAYAAPWVYWCSFLKLPGSLWCPPKLPLQTGIWIAFSLIGWCPHCLMPIAGVNANGL</sequence>
<reference evidence="3" key="1">
    <citation type="submission" date="2023-01" db="EMBL/GenBank/DDBJ databases">
        <title>Colletotrichum chrysophilum M932 genome sequence.</title>
        <authorList>
            <person name="Baroncelli R."/>
        </authorList>
    </citation>
    <scope>NUCLEOTIDE SEQUENCE</scope>
    <source>
        <strain evidence="3">M932</strain>
    </source>
</reference>
<name>A0AAD9ARJ7_9PEZI</name>
<gene>
    <name evidence="3" type="ORF">CCHR01_04141</name>
</gene>
<keyword evidence="2" id="KW-0812">Transmembrane</keyword>
<feature type="region of interest" description="Disordered" evidence="1">
    <location>
        <begin position="212"/>
        <end position="251"/>
    </location>
</feature>
<feature type="transmembrane region" description="Helical" evidence="2">
    <location>
        <begin position="269"/>
        <end position="287"/>
    </location>
</feature>
<keyword evidence="2" id="KW-1133">Transmembrane helix</keyword>
<evidence type="ECO:0000313" key="3">
    <source>
        <dbReference type="EMBL" id="KAK1853211.1"/>
    </source>
</evidence>
<dbReference type="EMBL" id="JAQOWY010000059">
    <property type="protein sequence ID" value="KAK1853211.1"/>
    <property type="molecule type" value="Genomic_DNA"/>
</dbReference>
<feature type="transmembrane region" description="Helical" evidence="2">
    <location>
        <begin position="376"/>
        <end position="398"/>
    </location>
</feature>
<evidence type="ECO:0000313" key="4">
    <source>
        <dbReference type="Proteomes" id="UP001243330"/>
    </source>
</evidence>
<feature type="transmembrane region" description="Helical" evidence="2">
    <location>
        <begin position="303"/>
        <end position="323"/>
    </location>
</feature>
<feature type="region of interest" description="Disordered" evidence="1">
    <location>
        <begin position="1"/>
        <end position="34"/>
    </location>
</feature>
<feature type="transmembrane region" description="Helical" evidence="2">
    <location>
        <begin position="335"/>
        <end position="356"/>
    </location>
</feature>
<feature type="transmembrane region" description="Helical" evidence="2">
    <location>
        <begin position="175"/>
        <end position="200"/>
    </location>
</feature>
<keyword evidence="4" id="KW-1185">Reference proteome</keyword>
<dbReference type="Proteomes" id="UP001243330">
    <property type="component" value="Unassembled WGS sequence"/>
</dbReference>
<feature type="compositionally biased region" description="Basic and acidic residues" evidence="1">
    <location>
        <begin position="212"/>
        <end position="222"/>
    </location>
</feature>
<feature type="transmembrane region" description="Helical" evidence="2">
    <location>
        <begin position="141"/>
        <end position="163"/>
    </location>
</feature>
<dbReference type="AlphaFoldDB" id="A0AAD9ARJ7"/>
<protein>
    <submittedName>
        <fullName evidence="3">Uncharacterized protein</fullName>
    </submittedName>
</protein>
<organism evidence="3 4">
    <name type="scientific">Colletotrichum chrysophilum</name>
    <dbReference type="NCBI Taxonomy" id="1836956"/>
    <lineage>
        <taxon>Eukaryota</taxon>
        <taxon>Fungi</taxon>
        <taxon>Dikarya</taxon>
        <taxon>Ascomycota</taxon>
        <taxon>Pezizomycotina</taxon>
        <taxon>Sordariomycetes</taxon>
        <taxon>Hypocreomycetidae</taxon>
        <taxon>Glomerellales</taxon>
        <taxon>Glomerellaceae</taxon>
        <taxon>Colletotrichum</taxon>
        <taxon>Colletotrichum gloeosporioides species complex</taxon>
    </lineage>
</organism>
<evidence type="ECO:0000256" key="1">
    <source>
        <dbReference type="SAM" id="MobiDB-lite"/>
    </source>
</evidence>
<keyword evidence="2" id="KW-0472">Membrane</keyword>
<evidence type="ECO:0000256" key="2">
    <source>
        <dbReference type="SAM" id="Phobius"/>
    </source>
</evidence>
<accession>A0AAD9ARJ7</accession>
<comment type="caution">
    <text evidence="3">The sequence shown here is derived from an EMBL/GenBank/DDBJ whole genome shotgun (WGS) entry which is preliminary data.</text>
</comment>